<comment type="caution">
    <text evidence="1">The sequence shown here is derived from an EMBL/GenBank/DDBJ whole genome shotgun (WGS) entry which is preliminary data.</text>
</comment>
<evidence type="ECO:0000313" key="2">
    <source>
        <dbReference type="Proteomes" id="UP000639051"/>
    </source>
</evidence>
<proteinExistence type="predicted"/>
<protein>
    <submittedName>
        <fullName evidence="1">Uncharacterized protein</fullName>
    </submittedName>
</protein>
<keyword evidence="2" id="KW-1185">Reference proteome</keyword>
<accession>A0ABS1JZW8</accession>
<dbReference type="Proteomes" id="UP000639051">
    <property type="component" value="Unassembled WGS sequence"/>
</dbReference>
<reference evidence="1 2" key="1">
    <citation type="submission" date="2021-01" db="EMBL/GenBank/DDBJ databases">
        <title>Genome public.</title>
        <authorList>
            <person name="Liu C."/>
            <person name="Sun Q."/>
        </authorList>
    </citation>
    <scope>NUCLEOTIDE SEQUENCE [LARGE SCALE GENOMIC DNA]</scope>
    <source>
        <strain evidence="1 2">JC656</strain>
    </source>
</reference>
<sequence length="92" mass="10300">MPAVFGVEEARLPRSPMEAPQQVIVRDPGLEIHGYAVAADGAWITVVWMVASGRCRQRRVASEDVYLPSEAHPWRGLAMRPEKLREVHRGTP</sequence>
<dbReference type="EMBL" id="JAERRC010000012">
    <property type="protein sequence ID" value="MBL0704672.1"/>
    <property type="molecule type" value="Genomic_DNA"/>
</dbReference>
<gene>
    <name evidence="1" type="ORF">JJE72_04020</name>
</gene>
<name>A0ABS1JZW8_9MICC</name>
<organism evidence="1 2">
    <name type="scientific">Sinomonas cellulolyticus</name>
    <dbReference type="NCBI Taxonomy" id="2801916"/>
    <lineage>
        <taxon>Bacteria</taxon>
        <taxon>Bacillati</taxon>
        <taxon>Actinomycetota</taxon>
        <taxon>Actinomycetes</taxon>
        <taxon>Micrococcales</taxon>
        <taxon>Micrococcaceae</taxon>
        <taxon>Sinomonas</taxon>
    </lineage>
</organism>
<dbReference type="RefSeq" id="WP_189693080.1">
    <property type="nucleotide sequence ID" value="NZ_BNCM01000004.1"/>
</dbReference>
<evidence type="ECO:0000313" key="1">
    <source>
        <dbReference type="EMBL" id="MBL0704672.1"/>
    </source>
</evidence>